<name>A0A7J6QN18_PEROL</name>
<keyword evidence="1" id="KW-0732">Signal</keyword>
<comment type="caution">
    <text evidence="2">The sequence shown here is derived from an EMBL/GenBank/DDBJ whole genome shotgun (WGS) entry which is preliminary data.</text>
</comment>
<dbReference type="AlphaFoldDB" id="A0A7J6QN18"/>
<evidence type="ECO:0000313" key="2">
    <source>
        <dbReference type="EMBL" id="KAF4709683.1"/>
    </source>
</evidence>
<protein>
    <submittedName>
        <fullName evidence="2">Uncharacterized protein</fullName>
    </submittedName>
</protein>
<feature type="chain" id="PRO_5029459247" evidence="1">
    <location>
        <begin position="22"/>
        <end position="327"/>
    </location>
</feature>
<dbReference type="EMBL" id="JABANM010028459">
    <property type="protein sequence ID" value="KAF4709683.1"/>
    <property type="molecule type" value="Genomic_DNA"/>
</dbReference>
<organism evidence="2 3">
    <name type="scientific">Perkinsus olseni</name>
    <name type="common">Perkinsus atlanticus</name>
    <dbReference type="NCBI Taxonomy" id="32597"/>
    <lineage>
        <taxon>Eukaryota</taxon>
        <taxon>Sar</taxon>
        <taxon>Alveolata</taxon>
        <taxon>Perkinsozoa</taxon>
        <taxon>Perkinsea</taxon>
        <taxon>Perkinsida</taxon>
        <taxon>Perkinsidae</taxon>
        <taxon>Perkinsus</taxon>
    </lineage>
</organism>
<evidence type="ECO:0000256" key="1">
    <source>
        <dbReference type="SAM" id="SignalP"/>
    </source>
</evidence>
<feature type="signal peptide" evidence="1">
    <location>
        <begin position="1"/>
        <end position="21"/>
    </location>
</feature>
<reference evidence="2 3" key="1">
    <citation type="submission" date="2020-04" db="EMBL/GenBank/DDBJ databases">
        <title>Perkinsus olseni comparative genomics.</title>
        <authorList>
            <person name="Bogema D.R."/>
        </authorList>
    </citation>
    <scope>NUCLEOTIDE SEQUENCE [LARGE SCALE GENOMIC DNA]</scope>
    <source>
        <strain evidence="2">ATCC PRA-205</strain>
    </source>
</reference>
<proteinExistence type="predicted"/>
<gene>
    <name evidence="2" type="ORF">FOZ62_025683</name>
</gene>
<evidence type="ECO:0000313" key="3">
    <source>
        <dbReference type="Proteomes" id="UP000574390"/>
    </source>
</evidence>
<accession>A0A7J6QN18</accession>
<dbReference type="Proteomes" id="UP000574390">
    <property type="component" value="Unassembled WGS sequence"/>
</dbReference>
<sequence length="327" mass="35172">MRSSLVTISSILSAALQRAYSAGPHHGIQPDAQLSAEDIFSDIVDRTFCGEDTNDHIRTIGITFSKRHRAPQVVDVVAELDVVAGAGTLRHYHSGILTVTMDEGGELSFENAADDGFDKFFKLVHGDYDLDAPTVTAAADGLRIDHGYKFIFIPYEDATAAEDAYDHDWLSGAAFHRAHAPHAQPVPQRSPQDIFSDVLGYTFCRQNVSNYLRAIGVTFSGAYQPNAPRVMAEFDVVVGGAAGKNRHYHSGMFSVATDEFGELSFGSNELGSVAQFFDGVDLHAPVVTATEGGIVIESGDAVIITIPYGQAADASADVDHHWLNGCP</sequence>